<feature type="domain" description="Bacterial repeat" evidence="1">
    <location>
        <begin position="394"/>
        <end position="442"/>
    </location>
</feature>
<gene>
    <name evidence="2" type="ORF">S01H1_09691</name>
</gene>
<proteinExistence type="predicted"/>
<name>X0SV14_9ZZZZ</name>
<evidence type="ECO:0000259" key="1">
    <source>
        <dbReference type="Pfam" id="PF18998"/>
    </source>
</evidence>
<reference evidence="2" key="1">
    <citation type="journal article" date="2014" name="Front. Microbiol.">
        <title>High frequency of phylogenetically diverse reductive dehalogenase-homologous genes in deep subseafloor sedimentary metagenomes.</title>
        <authorList>
            <person name="Kawai M."/>
            <person name="Futagami T."/>
            <person name="Toyoda A."/>
            <person name="Takaki Y."/>
            <person name="Nishi S."/>
            <person name="Hori S."/>
            <person name="Arai W."/>
            <person name="Tsubouchi T."/>
            <person name="Morono Y."/>
            <person name="Uchiyama I."/>
            <person name="Ito T."/>
            <person name="Fujiyama A."/>
            <person name="Inagaki F."/>
            <person name="Takami H."/>
        </authorList>
    </citation>
    <scope>NUCLEOTIDE SEQUENCE</scope>
    <source>
        <strain evidence="2">Expedition CK06-06</strain>
    </source>
</reference>
<comment type="caution">
    <text evidence="2">The sequence shown here is derived from an EMBL/GenBank/DDBJ whole genome shotgun (WGS) entry which is preliminary data.</text>
</comment>
<dbReference type="Pfam" id="PF18998">
    <property type="entry name" value="Flg_new_2"/>
    <property type="match status" value="4"/>
</dbReference>
<feature type="domain" description="Bacterial repeat" evidence="1">
    <location>
        <begin position="162"/>
        <end position="236"/>
    </location>
</feature>
<feature type="non-terminal residue" evidence="2">
    <location>
        <position position="445"/>
    </location>
</feature>
<accession>X0SV14</accession>
<dbReference type="InterPro" id="IPR044060">
    <property type="entry name" value="Bacterial_rp_domain"/>
</dbReference>
<feature type="domain" description="Bacterial repeat" evidence="1">
    <location>
        <begin position="240"/>
        <end position="313"/>
    </location>
</feature>
<dbReference type="AlphaFoldDB" id="X0SV14"/>
<dbReference type="EMBL" id="BARS01004952">
    <property type="protein sequence ID" value="GAF85018.1"/>
    <property type="molecule type" value="Genomic_DNA"/>
</dbReference>
<organism evidence="2">
    <name type="scientific">marine sediment metagenome</name>
    <dbReference type="NCBI Taxonomy" id="412755"/>
    <lineage>
        <taxon>unclassified sequences</taxon>
        <taxon>metagenomes</taxon>
        <taxon>ecological metagenomes</taxon>
    </lineage>
</organism>
<evidence type="ECO:0000313" key="2">
    <source>
        <dbReference type="EMBL" id="GAF85018.1"/>
    </source>
</evidence>
<sequence>MTKVVDWIYTDGYSAYTAAFILDEAGIEAATGSDFVVTWDVAPSATPAFSSVFLENVDQSDLVGETGTGGSTTTEAETPALSTNDGDMAFVAGSCGNTGTYSTINGFTEAIEVAPDSADGVAGYLAATGSDVTPGVSHTNVNRQSVIGFVIQAAAVAPPTRTLTTSSTAGGSVTTPGEPGPFDYNDGQVVPIVATADLNYHFVEWTGDISTIADPCSAITTITMDGAYSVTANFAIDQRSLTTAATAGGTVTEPGIGTYPYDHGSDANLVATADLNYHFVEWTGDISTIADPCSAITTITMDGAYSVTANFAIDQRSLTTAATAGGTVTEPGIGTYPYDHGSDANLVATADLNYHFVEWTGDISTIADPCSAITTITMDGAYSVTANFAIDQRSLTTAATAGGTVTEPGIGTYPYDHGSDANLVATADLNYHFVEWTGDISTIAD</sequence>
<protein>
    <recommendedName>
        <fullName evidence="1">Bacterial repeat domain-containing protein</fullName>
    </recommendedName>
</protein>
<feature type="domain" description="Bacterial repeat" evidence="1">
    <location>
        <begin position="317"/>
        <end position="390"/>
    </location>
</feature>